<reference evidence="3 4" key="2">
    <citation type="submission" date="2018-11" db="EMBL/GenBank/DDBJ databases">
        <title>Genomic Encyclopedia of Type Strains, Phase IV (KMG-IV): sequencing the most valuable type-strain genomes for metagenomic binning, comparative biology and taxonomic classification.</title>
        <authorList>
            <person name="Goeker M."/>
        </authorList>
    </citation>
    <scope>NUCLEOTIDE SEQUENCE [LARGE SCALE GENOMIC DNA]</scope>
    <source>
        <strain evidence="3 4">DSM 27783</strain>
    </source>
</reference>
<evidence type="ECO:0000313" key="4">
    <source>
        <dbReference type="Proteomes" id="UP000272781"/>
    </source>
</evidence>
<dbReference type="Pfam" id="PF07963">
    <property type="entry name" value="N_methyl"/>
    <property type="match status" value="1"/>
</dbReference>
<keyword evidence="1" id="KW-0472">Membrane</keyword>
<dbReference type="Gene3D" id="3.30.700.10">
    <property type="entry name" value="Glycoprotein, Type 4 Pilin"/>
    <property type="match status" value="1"/>
</dbReference>
<keyword evidence="1" id="KW-0812">Transmembrane</keyword>
<dbReference type="InterPro" id="IPR012902">
    <property type="entry name" value="N_methyl_site"/>
</dbReference>
<accession>A0AAJ4UYB6</accession>
<evidence type="ECO:0000313" key="3">
    <source>
        <dbReference type="EMBL" id="ROR40775.1"/>
    </source>
</evidence>
<evidence type="ECO:0000313" key="2">
    <source>
        <dbReference type="EMBL" id="QCI28499.1"/>
    </source>
</evidence>
<dbReference type="InterPro" id="IPR045584">
    <property type="entry name" value="Pilin-like"/>
</dbReference>
<dbReference type="NCBIfam" id="TIGR02532">
    <property type="entry name" value="IV_pilin_GFxxxE"/>
    <property type="match status" value="1"/>
</dbReference>
<reference evidence="5" key="1">
    <citation type="submission" date="2018-03" db="EMBL/GenBank/DDBJ databases">
        <title>A comparative analysis of the Nautiliaceae.</title>
        <authorList>
            <person name="Grosche A."/>
            <person name="Smedile F."/>
            <person name="Vetriani C."/>
        </authorList>
    </citation>
    <scope>NUCLEOTIDE SEQUENCE [LARGE SCALE GENOMIC DNA]</scope>
    <source>
        <strain evidence="5">TB6</strain>
    </source>
</reference>
<dbReference type="Proteomes" id="UP000298805">
    <property type="component" value="Chromosome"/>
</dbReference>
<dbReference type="RefSeq" id="WP_123351689.1">
    <property type="nucleotide sequence ID" value="NZ_CP027432.2"/>
</dbReference>
<evidence type="ECO:0000313" key="5">
    <source>
        <dbReference type="Proteomes" id="UP000298805"/>
    </source>
</evidence>
<dbReference type="EMBL" id="CP027432">
    <property type="protein sequence ID" value="QCI28499.1"/>
    <property type="molecule type" value="Genomic_DNA"/>
</dbReference>
<keyword evidence="1" id="KW-1133">Transmembrane helix</keyword>
<sequence>MKKAFTLIEILVVLIIVGILATITTQIIYKVYQNYYISRALNKLSFKTDIVLNMIASKMTQRVPNSTIAVECNATNGGCANGNVLSYKSVSLVTPADAYKYPVLEWLAKDVYSKRGIYDDAKGYIVPGWAGFVDLINTVDLGNDEYNISMPFSNFNIVENMDSNWTAQWGVSTGGSVFAGKYEVLIFSGADDRGDFSEVNSSYGYYNGPAQNVFQVKSFKVDENKTVADVKAISTSNSTMVFEGFYLVNSAMAIVPVYNPDTKDFNLTLRQNYYPWNSETYVNGNSTLISTHVTQFRFREQNGIMRIYICISDPKVKAGDEKITICKEKVVF</sequence>
<protein>
    <submittedName>
        <fullName evidence="3">Prepilin-type N-terminal cleavage/methylation domain-containing protein</fullName>
    </submittedName>
</protein>
<feature type="transmembrane region" description="Helical" evidence="1">
    <location>
        <begin position="7"/>
        <end position="29"/>
    </location>
</feature>
<keyword evidence="5" id="KW-1185">Reference proteome</keyword>
<gene>
    <name evidence="2" type="ORF">C6V80_05855</name>
    <name evidence="3" type="ORF">EDC58_0256</name>
</gene>
<organism evidence="3 4">
    <name type="scientific">Caminibacter pacificus</name>
    <dbReference type="NCBI Taxonomy" id="1424653"/>
    <lineage>
        <taxon>Bacteria</taxon>
        <taxon>Pseudomonadati</taxon>
        <taxon>Campylobacterota</taxon>
        <taxon>Epsilonproteobacteria</taxon>
        <taxon>Nautiliales</taxon>
        <taxon>Nautiliaceae</taxon>
        <taxon>Caminibacter</taxon>
    </lineage>
</organism>
<dbReference type="EMBL" id="RJVK01000001">
    <property type="protein sequence ID" value="ROR40775.1"/>
    <property type="molecule type" value="Genomic_DNA"/>
</dbReference>
<dbReference type="SUPFAM" id="SSF54523">
    <property type="entry name" value="Pili subunits"/>
    <property type="match status" value="1"/>
</dbReference>
<name>A0AAJ4UYB6_9BACT</name>
<dbReference type="Proteomes" id="UP000272781">
    <property type="component" value="Unassembled WGS sequence"/>
</dbReference>
<dbReference type="AlphaFoldDB" id="A0AAJ4UYB6"/>
<evidence type="ECO:0000256" key="1">
    <source>
        <dbReference type="SAM" id="Phobius"/>
    </source>
</evidence>
<proteinExistence type="predicted"/>
<reference evidence="2" key="3">
    <citation type="submission" date="2019-06" db="EMBL/GenBank/DDBJ databases">
        <title>A comparative analysis of the Nautiliaceae.</title>
        <authorList>
            <person name="Grosche A."/>
            <person name="Smedile F."/>
            <person name="Vetriani C."/>
        </authorList>
    </citation>
    <scope>NUCLEOTIDE SEQUENCE</scope>
    <source>
        <strain evidence="2">TB6</strain>
    </source>
</reference>